<dbReference type="SMART" id="SM00267">
    <property type="entry name" value="GGDEF"/>
    <property type="match status" value="1"/>
</dbReference>
<dbReference type="InterPro" id="IPR043128">
    <property type="entry name" value="Rev_trsase/Diguanyl_cyclase"/>
</dbReference>
<keyword evidence="5" id="KW-1185">Reference proteome</keyword>
<reference evidence="4 5" key="1">
    <citation type="submission" date="2018-10" db="EMBL/GenBank/DDBJ databases">
        <title>Phylogenomics of Brevibacillus.</title>
        <authorList>
            <person name="Dunlap C."/>
        </authorList>
    </citation>
    <scope>NUCLEOTIDE SEQUENCE [LARGE SCALE GENOMIC DNA]</scope>
    <source>
        <strain evidence="4 5">JCM 15774</strain>
    </source>
</reference>
<dbReference type="NCBIfam" id="TIGR00254">
    <property type="entry name" value="GGDEF"/>
    <property type="match status" value="1"/>
</dbReference>
<evidence type="ECO:0000313" key="5">
    <source>
        <dbReference type="Proteomes" id="UP000269573"/>
    </source>
</evidence>
<feature type="domain" description="GGDEF" evidence="3">
    <location>
        <begin position="133"/>
        <end position="264"/>
    </location>
</feature>
<dbReference type="FunFam" id="3.20.20.450:FF:000001">
    <property type="entry name" value="Cyclic di-GMP phosphodiesterase yahA"/>
    <property type="match status" value="1"/>
</dbReference>
<dbReference type="Pfam" id="PF00990">
    <property type="entry name" value="GGDEF"/>
    <property type="match status" value="1"/>
</dbReference>
<evidence type="ECO:0000259" key="3">
    <source>
        <dbReference type="PROSITE" id="PS50887"/>
    </source>
</evidence>
<evidence type="ECO:0000256" key="1">
    <source>
        <dbReference type="SAM" id="Phobius"/>
    </source>
</evidence>
<dbReference type="Proteomes" id="UP000269573">
    <property type="component" value="Unassembled WGS sequence"/>
</dbReference>
<dbReference type="PANTHER" id="PTHR33121">
    <property type="entry name" value="CYCLIC DI-GMP PHOSPHODIESTERASE PDEF"/>
    <property type="match status" value="1"/>
</dbReference>
<dbReference type="CDD" id="cd01949">
    <property type="entry name" value="GGDEF"/>
    <property type="match status" value="1"/>
</dbReference>
<dbReference type="PANTHER" id="PTHR33121:SF70">
    <property type="entry name" value="SIGNALING PROTEIN YKOW"/>
    <property type="match status" value="1"/>
</dbReference>
<gene>
    <name evidence="4" type="ORF">EDM59_19585</name>
</gene>
<dbReference type="AlphaFoldDB" id="A0A3M8D769"/>
<sequence length="533" mass="61160">MKIVDKMTRKEHRRQQMAIRIVGFYLLLGALWIIFSDKVVDHLADDLNSMAFFQTGKGFLFIVLTGCILYLSIKRGLTREEKVGEHHLVKDNRLFKEQSMVSLSYLDPVSGLPNRRFIEDYVDELIQLDGTHHQFALFLIDIDRFRLLNNSMGHLFCDRIIHEVGQRLEGCLKETDVLARFDNKYVAILMDSSAEKFHTTAQNMIRAVSSLRILDKQELFLTVSIGGCQCTRDMLNVDHLFKQAESALNRAKKQGGNQYSFQSFVGLTNDRERMEMANDLSRALERNELCLYYQPQYCVEEGRIIGAEALIRWQHPERGLVSPVVFIPLAEEMGLITAIGEWVLRTACTQNRKWQMAGLPPIKIAVNLSPRQLQQDSFVHIISTILLETKLDPCYLDLEITENIDMFETDLVLEKLREIKAHGVHLSLDDFGVGYSSLSYLNQFPIDKVKIDRSFIQKIRSGHAQAPIVSAIIAMSKNMQVRVLAEGVESEEQLRFLMEQQCDEVQGFLYSKPLPVDQLEKLLVEKLTGLRKD</sequence>
<dbReference type="SMART" id="SM00052">
    <property type="entry name" value="EAL"/>
    <property type="match status" value="1"/>
</dbReference>
<evidence type="ECO:0000259" key="2">
    <source>
        <dbReference type="PROSITE" id="PS50883"/>
    </source>
</evidence>
<organism evidence="4 5">
    <name type="scientific">Brevibacillus nitrificans</name>
    <dbReference type="NCBI Taxonomy" id="651560"/>
    <lineage>
        <taxon>Bacteria</taxon>
        <taxon>Bacillati</taxon>
        <taxon>Bacillota</taxon>
        <taxon>Bacilli</taxon>
        <taxon>Bacillales</taxon>
        <taxon>Paenibacillaceae</taxon>
        <taxon>Brevibacillus</taxon>
    </lineage>
</organism>
<dbReference type="InterPro" id="IPR035919">
    <property type="entry name" value="EAL_sf"/>
</dbReference>
<dbReference type="SUPFAM" id="SSF55073">
    <property type="entry name" value="Nucleotide cyclase"/>
    <property type="match status" value="1"/>
</dbReference>
<proteinExistence type="predicted"/>
<feature type="transmembrane region" description="Helical" evidence="1">
    <location>
        <begin position="17"/>
        <end position="35"/>
    </location>
</feature>
<dbReference type="InterPro" id="IPR001633">
    <property type="entry name" value="EAL_dom"/>
</dbReference>
<dbReference type="Gene3D" id="3.30.70.270">
    <property type="match status" value="1"/>
</dbReference>
<dbReference type="Pfam" id="PF00563">
    <property type="entry name" value="EAL"/>
    <property type="match status" value="1"/>
</dbReference>
<dbReference type="Gene3D" id="3.20.20.450">
    <property type="entry name" value="EAL domain"/>
    <property type="match status" value="1"/>
</dbReference>
<keyword evidence="1" id="KW-0472">Membrane</keyword>
<name>A0A3M8D769_9BACL</name>
<keyword evidence="1" id="KW-0812">Transmembrane</keyword>
<dbReference type="CDD" id="cd01948">
    <property type="entry name" value="EAL"/>
    <property type="match status" value="1"/>
</dbReference>
<dbReference type="PROSITE" id="PS50887">
    <property type="entry name" value="GGDEF"/>
    <property type="match status" value="1"/>
</dbReference>
<feature type="transmembrane region" description="Helical" evidence="1">
    <location>
        <begin position="55"/>
        <end position="73"/>
    </location>
</feature>
<dbReference type="SUPFAM" id="SSF141868">
    <property type="entry name" value="EAL domain-like"/>
    <property type="match status" value="1"/>
</dbReference>
<dbReference type="GO" id="GO:0071111">
    <property type="term" value="F:cyclic-guanylate-specific phosphodiesterase activity"/>
    <property type="evidence" value="ECO:0007669"/>
    <property type="project" value="InterPro"/>
</dbReference>
<evidence type="ECO:0000313" key="4">
    <source>
        <dbReference type="EMBL" id="RNB83237.1"/>
    </source>
</evidence>
<dbReference type="EMBL" id="RHHU01000011">
    <property type="protein sequence ID" value="RNB83237.1"/>
    <property type="molecule type" value="Genomic_DNA"/>
</dbReference>
<dbReference type="PROSITE" id="PS50883">
    <property type="entry name" value="EAL"/>
    <property type="match status" value="1"/>
</dbReference>
<dbReference type="InterPro" id="IPR000160">
    <property type="entry name" value="GGDEF_dom"/>
</dbReference>
<keyword evidence="1" id="KW-1133">Transmembrane helix</keyword>
<feature type="domain" description="EAL" evidence="2">
    <location>
        <begin position="273"/>
        <end position="527"/>
    </location>
</feature>
<comment type="caution">
    <text evidence="4">The sequence shown here is derived from an EMBL/GenBank/DDBJ whole genome shotgun (WGS) entry which is preliminary data.</text>
</comment>
<dbReference type="InterPro" id="IPR029787">
    <property type="entry name" value="Nucleotide_cyclase"/>
</dbReference>
<protein>
    <submittedName>
        <fullName evidence="4">Bifunctional diguanylate cyclase/phosphodiesterase</fullName>
    </submittedName>
</protein>
<accession>A0A3M8D769</accession>
<dbReference type="InterPro" id="IPR050706">
    <property type="entry name" value="Cyclic-di-GMP_PDE-like"/>
</dbReference>